<evidence type="ECO:0000259" key="1">
    <source>
        <dbReference type="Pfam" id="PF05709"/>
    </source>
</evidence>
<keyword evidence="3" id="KW-1185">Reference proteome</keyword>
<dbReference type="NCBIfam" id="TIGR01633">
    <property type="entry name" value="phi3626_gp14_N"/>
    <property type="match status" value="1"/>
</dbReference>
<dbReference type="EMBL" id="JAXHDP010000009">
    <property type="protein sequence ID" value="MDY4346582.1"/>
    <property type="molecule type" value="Genomic_DNA"/>
</dbReference>
<name>A0ABU5FYY2_9STRE</name>
<dbReference type="Proteomes" id="UP001280591">
    <property type="component" value="Unassembled WGS sequence"/>
</dbReference>
<comment type="caution">
    <text evidence="2">The sequence shown here is derived from an EMBL/GenBank/DDBJ whole genome shotgun (WGS) entry which is preliminary data.</text>
</comment>
<dbReference type="InterPro" id="IPR008841">
    <property type="entry name" value="Siphovirus-type_tail_N"/>
</dbReference>
<reference evidence="2 3" key="1">
    <citation type="submission" date="2023-11" db="EMBL/GenBank/DDBJ databases">
        <title>Streptococcus wuxiensis sp. nov., Streptococcus jiangnanensis sp. nov., Streptococcus fermentans sp. nov., three novel members of the genus Streptococcus isolated from breast milk.</title>
        <authorList>
            <person name="Zhou Y."/>
            <person name="Yang B."/>
        </authorList>
    </citation>
    <scope>NUCLEOTIDE SEQUENCE [LARGE SCALE GENOMIC DNA]</scope>
    <source>
        <strain evidence="2 3">BJSWXB5TM5</strain>
    </source>
</reference>
<gene>
    <name evidence="2" type="ORF">SPC81_08245</name>
</gene>
<sequence>MSAVTMNFNKTDLSDLIEIHDIQRDIGNNRSIATSYTSTIGVNVQQQTIDAKFIEVKFSIWSKDRNTLKHKLAGIFNVSSAKKLVFSDEPDKYYLAMPIESISMQETSGRWSTGSMRFIVPDGVAHSSAYKSVTEPISATDRLVFEVNNEGNVDTYPIITIKNNSENGYVGIVNAQSAFEMGNREAVDASAAKPSEILLDFREDKISSGYTKALKNKAITNDGTEYIVGTAEMLNLWDRPHIRLKNLRGETKLQNYATSLTWEIPVDSDGEVGSLDDYLWWRQVFWSEANNQYGFIKVTVSDEAGQFLYGVETFKRSLGSECEYNFFVSDGKGGYNILKRWGFDASTMGDINPFSVAKGWSDLKRNDDKIQVFYRGSDFTFTVPEIKDKKSAKIHITIGAYRDNPMVSHMYLDEIYYRKDFVSIAKDIPNRYPIGSTIIVNNEEDTIMVDGINKFGDRVHGSSWIKLPPGKSQLEIYTSSWVKKKPTVSINFEERWL</sequence>
<organism evidence="2 3">
    <name type="scientific">Streptococcus fermentans</name>
    <dbReference type="NCBI Taxonomy" id="3095082"/>
    <lineage>
        <taxon>Bacteria</taxon>
        <taxon>Bacillati</taxon>
        <taxon>Bacillota</taxon>
        <taxon>Bacilli</taxon>
        <taxon>Lactobacillales</taxon>
        <taxon>Streptococcaceae</taxon>
        <taxon>Streptococcus</taxon>
    </lineage>
</organism>
<dbReference type="InterPro" id="IPR006520">
    <property type="entry name" value="Dit_BPSPP_N"/>
</dbReference>
<dbReference type="Gene3D" id="2.40.30.200">
    <property type="match status" value="1"/>
</dbReference>
<evidence type="ECO:0000313" key="3">
    <source>
        <dbReference type="Proteomes" id="UP001280591"/>
    </source>
</evidence>
<protein>
    <submittedName>
        <fullName evidence="2">Phage tail family protein</fullName>
    </submittedName>
</protein>
<feature type="domain" description="Siphovirus-type tail component RIFT-related" evidence="1">
    <location>
        <begin position="20"/>
        <end position="118"/>
    </location>
</feature>
<accession>A0ABU5FYY2</accession>
<evidence type="ECO:0000313" key="2">
    <source>
        <dbReference type="EMBL" id="MDY4346582.1"/>
    </source>
</evidence>
<proteinExistence type="predicted"/>
<dbReference type="RefSeq" id="WP_320692527.1">
    <property type="nucleotide sequence ID" value="NZ_JAXHDP010000009.1"/>
</dbReference>
<dbReference type="Pfam" id="PF05709">
    <property type="entry name" value="Sipho_tail"/>
    <property type="match status" value="1"/>
</dbReference>